<name>A0ABV7ASK3_9GAMM</name>
<gene>
    <name evidence="3" type="ORF">ACFOJE_08790</name>
</gene>
<dbReference type="InterPro" id="IPR052026">
    <property type="entry name" value="ExeA_AAA_ATPase_DNA-bind"/>
</dbReference>
<dbReference type="InterPro" id="IPR003593">
    <property type="entry name" value="AAA+_ATPase"/>
</dbReference>
<dbReference type="Pfam" id="PF01471">
    <property type="entry name" value="PG_binding_1"/>
    <property type="match status" value="1"/>
</dbReference>
<dbReference type="InterPro" id="IPR036365">
    <property type="entry name" value="PGBD-like_sf"/>
</dbReference>
<dbReference type="EMBL" id="JBHRSJ010000016">
    <property type="protein sequence ID" value="MFC2972302.1"/>
    <property type="molecule type" value="Genomic_DNA"/>
</dbReference>
<dbReference type="SUPFAM" id="SSF47090">
    <property type="entry name" value="PGBD-like"/>
    <property type="match status" value="1"/>
</dbReference>
<dbReference type="InterPro" id="IPR049945">
    <property type="entry name" value="AAA_22"/>
</dbReference>
<dbReference type="PANTHER" id="PTHR35894">
    <property type="entry name" value="GENERAL SECRETION PATHWAY PROTEIN A-RELATED"/>
    <property type="match status" value="1"/>
</dbReference>
<evidence type="ECO:0000313" key="3">
    <source>
        <dbReference type="EMBL" id="MFC2972302.1"/>
    </source>
</evidence>
<dbReference type="Gene3D" id="3.40.50.300">
    <property type="entry name" value="P-loop containing nucleotide triphosphate hydrolases"/>
    <property type="match status" value="1"/>
</dbReference>
<evidence type="ECO:0000313" key="4">
    <source>
        <dbReference type="Proteomes" id="UP001595457"/>
    </source>
</evidence>
<dbReference type="SMART" id="SM00382">
    <property type="entry name" value="AAA"/>
    <property type="match status" value="1"/>
</dbReference>
<accession>A0ABV7ASK3</accession>
<dbReference type="RefSeq" id="WP_377813945.1">
    <property type="nucleotide sequence ID" value="NZ_JBHRSJ010000016.1"/>
</dbReference>
<dbReference type="PANTHER" id="PTHR35894:SF1">
    <property type="entry name" value="PHOSPHORIBULOKINASE _ URIDINE KINASE FAMILY"/>
    <property type="match status" value="1"/>
</dbReference>
<dbReference type="SUPFAM" id="SSF52540">
    <property type="entry name" value="P-loop containing nucleoside triphosphate hydrolases"/>
    <property type="match status" value="1"/>
</dbReference>
<dbReference type="Gene3D" id="3.90.70.10">
    <property type="entry name" value="Cysteine proteinases"/>
    <property type="match status" value="1"/>
</dbReference>
<evidence type="ECO:0000256" key="1">
    <source>
        <dbReference type="SAM" id="MobiDB-lite"/>
    </source>
</evidence>
<dbReference type="Gene3D" id="1.10.101.10">
    <property type="entry name" value="PGBD-like superfamily/PGBD"/>
    <property type="match status" value="1"/>
</dbReference>
<dbReference type="Pfam" id="PF13401">
    <property type="entry name" value="AAA_22"/>
    <property type="match status" value="1"/>
</dbReference>
<organism evidence="3 4">
    <name type="scientific">Azotobacter bryophylli</name>
    <dbReference type="NCBI Taxonomy" id="1986537"/>
    <lineage>
        <taxon>Bacteria</taxon>
        <taxon>Pseudomonadati</taxon>
        <taxon>Pseudomonadota</taxon>
        <taxon>Gammaproteobacteria</taxon>
        <taxon>Pseudomonadales</taxon>
        <taxon>Pseudomonadaceae</taxon>
        <taxon>Azotobacter</taxon>
    </lineage>
</organism>
<dbReference type="InterPro" id="IPR002477">
    <property type="entry name" value="Peptidoglycan-bd-like"/>
</dbReference>
<keyword evidence="4" id="KW-1185">Reference proteome</keyword>
<comment type="caution">
    <text evidence="3">The sequence shown here is derived from an EMBL/GenBank/DDBJ whole genome shotgun (WGS) entry which is preliminary data.</text>
</comment>
<feature type="region of interest" description="Disordered" evidence="1">
    <location>
        <begin position="331"/>
        <end position="372"/>
    </location>
</feature>
<reference evidence="4" key="1">
    <citation type="journal article" date="2019" name="Int. J. Syst. Evol. Microbiol.">
        <title>The Global Catalogue of Microorganisms (GCM) 10K type strain sequencing project: providing services to taxonomists for standard genome sequencing and annotation.</title>
        <authorList>
            <consortium name="The Broad Institute Genomics Platform"/>
            <consortium name="The Broad Institute Genome Sequencing Center for Infectious Disease"/>
            <person name="Wu L."/>
            <person name="Ma J."/>
        </authorList>
    </citation>
    <scope>NUCLEOTIDE SEQUENCE [LARGE SCALE GENOMIC DNA]</scope>
    <source>
        <strain evidence="4">KCTC 62195</strain>
    </source>
</reference>
<protein>
    <submittedName>
        <fullName evidence="3">AAA family ATPase</fullName>
    </submittedName>
</protein>
<dbReference type="InterPro" id="IPR027417">
    <property type="entry name" value="P-loop_NTPase"/>
</dbReference>
<proteinExistence type="predicted"/>
<dbReference type="InterPro" id="IPR036366">
    <property type="entry name" value="PGBDSf"/>
</dbReference>
<feature type="domain" description="AAA+ ATPase" evidence="2">
    <location>
        <begin position="42"/>
        <end position="221"/>
    </location>
</feature>
<evidence type="ECO:0000259" key="2">
    <source>
        <dbReference type="SMART" id="SM00382"/>
    </source>
</evidence>
<sequence>MYNDYFGLADAPFSIAPDPRYLYMSERHREALAHLFYGLQSDGGIVLVTGEVGTGKTTLCHCLLEQVPDDCDIVFVINPKLTLQELLTTLCEGLGIPTPDDGLSLKTLFTRIYAHLLHSNGQGRRTALLIDEAQCLSAEVLELLRLLTNLETHRHKLLKIMLLGQPELRDTLDQPAMRQLAQRIVARYHLEPLTRREVATYVQHRLALAGARSHLFPPRLLGRLHTLSGGTPRLINLICDRALLGTYVQGKARVEPATLEKAAREVLGQQAYRRKRLWPTAMAAALVLGLFPGLYAAYRLLPVEGLRASLALPPAPARQTAAAVEAVPPPVEVPATEPGLTTAPGEPKTGSTPPGMTKADSDLLPEAPPAPGPDEALEEAIVGPSGPDAARYEALAVRALFDHWQAGIKEQSQLEDACRQAQEIGLICLYRNGGPDLLRSLASPAILELRRPGGGEFPVTLLSLVGDRAQLVVAEWTQAAPLAELLGQWNGRYVQLQQAPLNRSRRRSLDVGSRGPEVAWVDQQLAHWKSKNANRAGNPLFTPELKQRVMEFQRANGLPPDGVVGQNTLERLAQVATGKLPVAARQAN</sequence>
<dbReference type="Proteomes" id="UP001595457">
    <property type="component" value="Unassembled WGS sequence"/>
</dbReference>